<evidence type="ECO:0000313" key="2">
    <source>
        <dbReference type="EMBL" id="RHD00327.1"/>
    </source>
</evidence>
<dbReference type="InterPro" id="IPR001387">
    <property type="entry name" value="Cro/C1-type_HTH"/>
</dbReference>
<dbReference type="Gene3D" id="1.10.260.40">
    <property type="entry name" value="lambda repressor-like DNA-binding domains"/>
    <property type="match status" value="1"/>
</dbReference>
<evidence type="ECO:0000259" key="1">
    <source>
        <dbReference type="Pfam" id="PF13443"/>
    </source>
</evidence>
<dbReference type="Pfam" id="PF13443">
    <property type="entry name" value="HTH_26"/>
    <property type="match status" value="1"/>
</dbReference>
<dbReference type="SUPFAM" id="SSF47413">
    <property type="entry name" value="lambda repressor-like DNA-binding domains"/>
    <property type="match status" value="1"/>
</dbReference>
<comment type="caution">
    <text evidence="2">The sequence shown here is derived from an EMBL/GenBank/DDBJ whole genome shotgun (WGS) entry which is preliminary data.</text>
</comment>
<accession>A0A396AFH2</accession>
<dbReference type="AlphaFoldDB" id="A0A396AFH2"/>
<sequence length="67" mass="7814">MISYKPLFETMHKKNITEYNLIYKQGMSANTIHRIKKGLPITTETLDTLCFILDCEVQDILVHDKSQ</sequence>
<name>A0A396AFH2_9FIRM</name>
<feature type="domain" description="HTH cro/C1-type" evidence="1">
    <location>
        <begin position="10"/>
        <end position="65"/>
    </location>
</feature>
<dbReference type="GO" id="GO:0003677">
    <property type="term" value="F:DNA binding"/>
    <property type="evidence" value="ECO:0007669"/>
    <property type="project" value="InterPro"/>
</dbReference>
<proteinExistence type="predicted"/>
<dbReference type="Proteomes" id="UP000266391">
    <property type="component" value="Unassembled WGS sequence"/>
</dbReference>
<protein>
    <submittedName>
        <fullName evidence="2">XRE family transcriptional regulator</fullName>
    </submittedName>
</protein>
<dbReference type="EMBL" id="QSIQ01000027">
    <property type="protein sequence ID" value="RHD00327.1"/>
    <property type="molecule type" value="Genomic_DNA"/>
</dbReference>
<reference evidence="2 3" key="1">
    <citation type="submission" date="2018-08" db="EMBL/GenBank/DDBJ databases">
        <title>A genome reference for cultivated species of the human gut microbiota.</title>
        <authorList>
            <person name="Zou Y."/>
            <person name="Xue W."/>
            <person name="Luo G."/>
        </authorList>
    </citation>
    <scope>NUCLEOTIDE SEQUENCE [LARGE SCALE GENOMIC DNA]</scope>
    <source>
        <strain evidence="2 3">AM32-8LB</strain>
    </source>
</reference>
<evidence type="ECO:0000313" key="3">
    <source>
        <dbReference type="Proteomes" id="UP000266391"/>
    </source>
</evidence>
<gene>
    <name evidence="2" type="ORF">DW813_13780</name>
</gene>
<organism evidence="2 3">
    <name type="scientific">Roseburia inulinivorans</name>
    <dbReference type="NCBI Taxonomy" id="360807"/>
    <lineage>
        <taxon>Bacteria</taxon>
        <taxon>Bacillati</taxon>
        <taxon>Bacillota</taxon>
        <taxon>Clostridia</taxon>
        <taxon>Lachnospirales</taxon>
        <taxon>Lachnospiraceae</taxon>
        <taxon>Roseburia</taxon>
    </lineage>
</organism>
<dbReference type="InterPro" id="IPR010982">
    <property type="entry name" value="Lambda_DNA-bd_dom_sf"/>
</dbReference>